<organism evidence="3 4">
    <name type="scientific">Aphis craccivora</name>
    <name type="common">Cowpea aphid</name>
    <dbReference type="NCBI Taxonomy" id="307492"/>
    <lineage>
        <taxon>Eukaryota</taxon>
        <taxon>Metazoa</taxon>
        <taxon>Ecdysozoa</taxon>
        <taxon>Arthropoda</taxon>
        <taxon>Hexapoda</taxon>
        <taxon>Insecta</taxon>
        <taxon>Pterygota</taxon>
        <taxon>Neoptera</taxon>
        <taxon>Paraneoptera</taxon>
        <taxon>Hemiptera</taxon>
        <taxon>Sternorrhyncha</taxon>
        <taxon>Aphidomorpha</taxon>
        <taxon>Aphidoidea</taxon>
        <taxon>Aphididae</taxon>
        <taxon>Aphidini</taxon>
        <taxon>Aphis</taxon>
        <taxon>Aphis</taxon>
    </lineage>
</organism>
<keyword evidence="1" id="KW-0472">Membrane</keyword>
<dbReference type="SUPFAM" id="SSF55856">
    <property type="entry name" value="Cytochrome b5-like heme/steroid binding domain"/>
    <property type="match status" value="1"/>
</dbReference>
<feature type="domain" description="Cytochrome b5 heme-binding" evidence="2">
    <location>
        <begin position="36"/>
        <end position="107"/>
    </location>
</feature>
<evidence type="ECO:0000313" key="3">
    <source>
        <dbReference type="EMBL" id="KAF0769978.1"/>
    </source>
</evidence>
<feature type="transmembrane region" description="Helical" evidence="1">
    <location>
        <begin position="252"/>
        <end position="271"/>
    </location>
</feature>
<dbReference type="PANTHER" id="PTHR16740:SF1">
    <property type="entry name" value="CYTOCHROME B5-RELATED PROTEIN-RELATED"/>
    <property type="match status" value="1"/>
</dbReference>
<gene>
    <name evidence="3" type="ORF">FWK35_00002418</name>
</gene>
<evidence type="ECO:0000313" key="4">
    <source>
        <dbReference type="Proteomes" id="UP000478052"/>
    </source>
</evidence>
<feature type="transmembrane region" description="Helical" evidence="1">
    <location>
        <begin position="283"/>
        <end position="300"/>
    </location>
</feature>
<keyword evidence="1" id="KW-1133">Transmembrane helix</keyword>
<sequence length="437" mass="50724">MQNYYITQMAPRISSWPVWNNLISTDNNIRSADSWIEARQKEDGADGLWRIYDGLYDFKQWIHKHPGGSQWLEITKGTDVTELFETYHFNQKAATEVMRKFYVCQAKSTRKSPFTFKPDGFYNVLKSRVNKKLSDINHRDISIKSILAIDTWFFATLILCAAVAQTQSTILALLAGISLALGTVASHNFTHLKDNWRMYYMQLSLFSVREWRISHVISHHVYTNTILDLEMTLLHPFIHWFPTNDKPSLVRYLPYLTLVVYPLIAPGQFVIRTFKRMNDKADFLMFVIPGILMLCGHMTISSVFNMWLVIILTSSFVFSFLGFSVSHHFPNNFHDGDHISDKDIDWGLHQIDTSVERNEITDNVFVSLVTFSDHTLHHLFPSLDHSLIPFLQDIFLNTCEEFGLDRTSKPFTSIIRGQFKQLVRLAPNNPKRKHPLN</sequence>
<dbReference type="PROSITE" id="PS50255">
    <property type="entry name" value="CYTOCHROME_B5_2"/>
    <property type="match status" value="1"/>
</dbReference>
<dbReference type="Pfam" id="PF00173">
    <property type="entry name" value="Cyt-b5"/>
    <property type="match status" value="1"/>
</dbReference>
<feature type="transmembrane region" description="Helical" evidence="1">
    <location>
        <begin position="306"/>
        <end position="325"/>
    </location>
</feature>
<dbReference type="OrthoDB" id="260519at2759"/>
<dbReference type="Gene3D" id="3.10.120.10">
    <property type="entry name" value="Cytochrome b5-like heme/steroid binding domain"/>
    <property type="match status" value="1"/>
</dbReference>
<name>A0A6G0ZGK2_APHCR</name>
<proteinExistence type="predicted"/>
<evidence type="ECO:0000259" key="2">
    <source>
        <dbReference type="PROSITE" id="PS50255"/>
    </source>
</evidence>
<feature type="transmembrane region" description="Helical" evidence="1">
    <location>
        <begin position="170"/>
        <end position="189"/>
    </location>
</feature>
<dbReference type="Pfam" id="PF00487">
    <property type="entry name" value="FA_desaturase"/>
    <property type="match status" value="1"/>
</dbReference>
<dbReference type="InterPro" id="IPR053100">
    <property type="entry name" value="Cytochrome_b5-related"/>
</dbReference>
<keyword evidence="1" id="KW-0812">Transmembrane</keyword>
<feature type="transmembrane region" description="Helical" evidence="1">
    <location>
        <begin position="141"/>
        <end position="164"/>
    </location>
</feature>
<dbReference type="InterPro" id="IPR036400">
    <property type="entry name" value="Cyt_B5-like_heme/steroid_sf"/>
</dbReference>
<reference evidence="3 4" key="1">
    <citation type="submission" date="2019-08" db="EMBL/GenBank/DDBJ databases">
        <title>Whole genome of Aphis craccivora.</title>
        <authorList>
            <person name="Voronova N.V."/>
            <person name="Shulinski R.S."/>
            <person name="Bandarenka Y.V."/>
            <person name="Zhorov D.G."/>
            <person name="Warner D."/>
        </authorList>
    </citation>
    <scope>NUCLEOTIDE SEQUENCE [LARGE SCALE GENOMIC DNA]</scope>
    <source>
        <strain evidence="3">180601</strain>
        <tissue evidence="3">Whole Body</tissue>
    </source>
</reference>
<dbReference type="GO" id="GO:0006629">
    <property type="term" value="P:lipid metabolic process"/>
    <property type="evidence" value="ECO:0007669"/>
    <property type="project" value="InterPro"/>
</dbReference>
<accession>A0A6G0ZGK2</accession>
<dbReference type="AlphaFoldDB" id="A0A6G0ZGK2"/>
<dbReference type="PANTHER" id="PTHR16740">
    <property type="entry name" value="CYTOCHROME B5-RELATED PROTEIN-RELATED"/>
    <property type="match status" value="1"/>
</dbReference>
<protein>
    <submittedName>
        <fullName evidence="3">Cytochrome b5-related protein-like</fullName>
    </submittedName>
</protein>
<dbReference type="InterPro" id="IPR005804">
    <property type="entry name" value="FA_desaturase_dom"/>
</dbReference>
<evidence type="ECO:0000256" key="1">
    <source>
        <dbReference type="SAM" id="Phobius"/>
    </source>
</evidence>
<keyword evidence="4" id="KW-1185">Reference proteome</keyword>
<dbReference type="Proteomes" id="UP000478052">
    <property type="component" value="Unassembled WGS sequence"/>
</dbReference>
<dbReference type="InterPro" id="IPR001199">
    <property type="entry name" value="Cyt_B5-like_heme/steroid-bd"/>
</dbReference>
<comment type="caution">
    <text evidence="3">The sequence shown here is derived from an EMBL/GenBank/DDBJ whole genome shotgun (WGS) entry which is preliminary data.</text>
</comment>
<dbReference type="EMBL" id="VUJU01000503">
    <property type="protein sequence ID" value="KAF0769978.1"/>
    <property type="molecule type" value="Genomic_DNA"/>
</dbReference>